<organism evidence="2 3">
    <name type="scientific">Chlorella ohadii</name>
    <dbReference type="NCBI Taxonomy" id="2649997"/>
    <lineage>
        <taxon>Eukaryota</taxon>
        <taxon>Viridiplantae</taxon>
        <taxon>Chlorophyta</taxon>
        <taxon>core chlorophytes</taxon>
        <taxon>Trebouxiophyceae</taxon>
        <taxon>Chlorellales</taxon>
        <taxon>Chlorellaceae</taxon>
        <taxon>Chlorella clade</taxon>
        <taxon>Chlorella</taxon>
    </lineage>
</organism>
<feature type="compositionally biased region" description="Low complexity" evidence="1">
    <location>
        <begin position="456"/>
        <end position="478"/>
    </location>
</feature>
<dbReference type="PANTHER" id="PTHR48125:SF12">
    <property type="entry name" value="AT HOOK TRANSCRIPTION FACTOR FAMILY-RELATED"/>
    <property type="match status" value="1"/>
</dbReference>
<protein>
    <submittedName>
        <fullName evidence="2">Uncharacterized protein</fullName>
    </submittedName>
</protein>
<reference evidence="2" key="1">
    <citation type="submission" date="2020-11" db="EMBL/GenBank/DDBJ databases">
        <title>Chlorella ohadii genome sequencing and assembly.</title>
        <authorList>
            <person name="Murik O."/>
            <person name="Treves H."/>
            <person name="Kedem I."/>
            <person name="Shotland Y."/>
            <person name="Kaplan A."/>
        </authorList>
    </citation>
    <scope>NUCLEOTIDE SEQUENCE</scope>
    <source>
        <strain evidence="2">1</strain>
    </source>
</reference>
<feature type="compositionally biased region" description="Low complexity" evidence="1">
    <location>
        <begin position="199"/>
        <end position="223"/>
    </location>
</feature>
<feature type="region of interest" description="Disordered" evidence="1">
    <location>
        <begin position="559"/>
        <end position="588"/>
    </location>
</feature>
<gene>
    <name evidence="2" type="ORF">COHA_002063</name>
</gene>
<dbReference type="Proteomes" id="UP001205105">
    <property type="component" value="Unassembled WGS sequence"/>
</dbReference>
<keyword evidence="3" id="KW-1185">Reference proteome</keyword>
<feature type="compositionally biased region" description="Polar residues" evidence="1">
    <location>
        <begin position="108"/>
        <end position="131"/>
    </location>
</feature>
<evidence type="ECO:0000256" key="1">
    <source>
        <dbReference type="SAM" id="MobiDB-lite"/>
    </source>
</evidence>
<feature type="region of interest" description="Disordered" evidence="1">
    <location>
        <begin position="377"/>
        <end position="478"/>
    </location>
</feature>
<feature type="compositionally biased region" description="Low complexity" evidence="1">
    <location>
        <begin position="399"/>
        <end position="433"/>
    </location>
</feature>
<feature type="compositionally biased region" description="Low complexity" evidence="1">
    <location>
        <begin position="132"/>
        <end position="149"/>
    </location>
</feature>
<accession>A0AAD5H897</accession>
<feature type="compositionally biased region" description="Gly residues" evidence="1">
    <location>
        <begin position="381"/>
        <end position="391"/>
    </location>
</feature>
<evidence type="ECO:0000313" key="3">
    <source>
        <dbReference type="Proteomes" id="UP001205105"/>
    </source>
</evidence>
<proteinExistence type="predicted"/>
<name>A0AAD5H897_9CHLO</name>
<feature type="compositionally biased region" description="Polar residues" evidence="1">
    <location>
        <begin position="436"/>
        <end position="453"/>
    </location>
</feature>
<evidence type="ECO:0000313" key="2">
    <source>
        <dbReference type="EMBL" id="KAI7844265.1"/>
    </source>
</evidence>
<feature type="compositionally biased region" description="Low complexity" evidence="1">
    <location>
        <begin position="574"/>
        <end position="588"/>
    </location>
</feature>
<dbReference type="AlphaFoldDB" id="A0AAD5H897"/>
<sequence length="667" mass="70260">MRELDKIVEQTPAGYVPILKVKGEGRIDLGVYSTMRGAAVAHDVARLILIQEKRPGAVWSDNGTHFPLDAYKYDHAFTDLLDNKTSFADVCSLLRSGALTDQFLVTQERTTRKASSNTSGDRSTLSRQRSMPQLAQQERQQERQPSARPQVERQKSGAAPPPPSQQQQSAPQPPKQQADKVQSPRAAAASPPQPEAKRSAGSAGAPAAPPAAASPGVAAQGAGSAGAPAAAAAAVAGGDGPGSSSPKKRPHRWLEWPAKGCGQFATCISERALKNSMTLPARMKRELFQVSDAVCEIAVYDMRPGSNEKWTWEVRDYIKDERQSTYLYNLGTFFRFYQASAGDVLVAVASAPGAVKATVWKTGSEEAKDFLAHLEKQAARQGGGSGSGAGGGKKRGADSSAPRQPPSKAAKASAGGVASGAAGKAQARSGSGKPRQASSSPDASRQLSKSASLPAQRKLQQPEQGQQQQQQAPKASGVAAAAASHAAVAAASAPLAQAAQQHAQEPQAQRLQREELLAMAEAGVDPSHPAASGEDTMQLSPMAQVAQSPFRKAPLAEAPVAGSGHLPDVKPERQASGAQQGSGAEAQQALPDPLTLANDEDGVYHAMSRLLALVASTGRVPTQAVSSYRRFFGRLEPAGKRWWHYDSLRQMVDSGEWDELAAWLNTK</sequence>
<dbReference type="EMBL" id="JADXDR010000032">
    <property type="protein sequence ID" value="KAI7844265.1"/>
    <property type="molecule type" value="Genomic_DNA"/>
</dbReference>
<comment type="caution">
    <text evidence="2">The sequence shown here is derived from an EMBL/GenBank/DDBJ whole genome shotgun (WGS) entry which is preliminary data.</text>
</comment>
<feature type="region of interest" description="Disordered" evidence="1">
    <location>
        <begin position="108"/>
        <end position="223"/>
    </location>
</feature>
<dbReference type="PANTHER" id="PTHR48125">
    <property type="entry name" value="LP07818P1"/>
    <property type="match status" value="1"/>
</dbReference>